<sequence>PLIKMLRQNDPVLHHDDRSFWEYVEKMDDGRMRCKFCGQFFAERTSITRIKHHLSGRKRGGAQNCAQVPQHVRDAALAAIDGPPAKKRKTVAGSSNNEVTNAISASAQQQNNEMM</sequence>
<gene>
    <name evidence="1" type="ORF">D5086_032638</name>
</gene>
<proteinExistence type="predicted"/>
<keyword evidence="2" id="KW-1185">Reference proteome</keyword>
<reference evidence="1 2" key="1">
    <citation type="journal article" date="2024" name="Plant Biotechnol. J.">
        <title>Genome and CRISPR/Cas9 system of a widespread forest tree (Populus alba) in the world.</title>
        <authorList>
            <person name="Liu Y.J."/>
            <person name="Jiang P.F."/>
            <person name="Han X.M."/>
            <person name="Li X.Y."/>
            <person name="Wang H.M."/>
            <person name="Wang Y.J."/>
            <person name="Wang X.X."/>
            <person name="Zeng Q.Y."/>
        </authorList>
    </citation>
    <scope>NUCLEOTIDE SEQUENCE [LARGE SCALE GENOMIC DNA]</scope>
    <source>
        <strain evidence="2">cv. PAL-ZL1</strain>
    </source>
</reference>
<feature type="non-terminal residue" evidence="1">
    <location>
        <position position="115"/>
    </location>
</feature>
<dbReference type="EMBL" id="RCHU02000019">
    <property type="protein sequence ID" value="KAL3564592.1"/>
    <property type="molecule type" value="Genomic_DNA"/>
</dbReference>
<comment type="caution">
    <text evidence="1">The sequence shown here is derived from an EMBL/GenBank/DDBJ whole genome shotgun (WGS) entry which is preliminary data.</text>
</comment>
<feature type="non-terminal residue" evidence="1">
    <location>
        <position position="1"/>
    </location>
</feature>
<dbReference type="Proteomes" id="UP000309997">
    <property type="component" value="Unassembled WGS sequence"/>
</dbReference>
<protein>
    <submittedName>
        <fullName evidence="1">Uncharacterized protein</fullName>
    </submittedName>
</protein>
<organism evidence="1 2">
    <name type="scientific">Populus alba</name>
    <name type="common">White poplar</name>
    <dbReference type="NCBI Taxonomy" id="43335"/>
    <lineage>
        <taxon>Eukaryota</taxon>
        <taxon>Viridiplantae</taxon>
        <taxon>Streptophyta</taxon>
        <taxon>Embryophyta</taxon>
        <taxon>Tracheophyta</taxon>
        <taxon>Spermatophyta</taxon>
        <taxon>Magnoliopsida</taxon>
        <taxon>eudicotyledons</taxon>
        <taxon>Gunneridae</taxon>
        <taxon>Pentapetalae</taxon>
        <taxon>rosids</taxon>
        <taxon>fabids</taxon>
        <taxon>Malpighiales</taxon>
        <taxon>Salicaceae</taxon>
        <taxon>Saliceae</taxon>
        <taxon>Populus</taxon>
    </lineage>
</organism>
<evidence type="ECO:0000313" key="2">
    <source>
        <dbReference type="Proteomes" id="UP000309997"/>
    </source>
</evidence>
<accession>A0ACC4AFA6</accession>
<name>A0ACC4AFA6_POPAL</name>
<evidence type="ECO:0000313" key="1">
    <source>
        <dbReference type="EMBL" id="KAL3564592.1"/>
    </source>
</evidence>